<evidence type="ECO:0000256" key="4">
    <source>
        <dbReference type="ARBA" id="ARBA00074799"/>
    </source>
</evidence>
<comment type="catalytic activity">
    <reaction evidence="1">
        <text>ATP + H2O = AMP + diphosphate + H(+)</text>
        <dbReference type="Rhea" id="RHEA:14245"/>
        <dbReference type="ChEBI" id="CHEBI:15377"/>
        <dbReference type="ChEBI" id="CHEBI:15378"/>
        <dbReference type="ChEBI" id="CHEBI:30616"/>
        <dbReference type="ChEBI" id="CHEBI:33019"/>
        <dbReference type="ChEBI" id="CHEBI:456215"/>
        <dbReference type="EC" id="3.6.1.8"/>
    </reaction>
</comment>
<dbReference type="FunFam" id="1.10.287.1080:FF:000001">
    <property type="entry name" value="Nucleoside triphosphate pyrophosphohydrolase"/>
    <property type="match status" value="1"/>
</dbReference>
<dbReference type="GO" id="GO:0046047">
    <property type="term" value="P:TTP catabolic process"/>
    <property type="evidence" value="ECO:0007669"/>
    <property type="project" value="TreeGrafter"/>
</dbReference>
<comment type="similarity">
    <text evidence="2">Belongs to the nucleoside triphosphate pyrophosphohydrolase family.</text>
</comment>
<feature type="domain" description="NTP pyrophosphohydrolase MazG-like" evidence="5">
    <location>
        <begin position="178"/>
        <end position="238"/>
    </location>
</feature>
<dbReference type="SUPFAM" id="SSF101386">
    <property type="entry name" value="all-alpha NTP pyrophosphatases"/>
    <property type="match status" value="2"/>
</dbReference>
<dbReference type="InterPro" id="IPR048011">
    <property type="entry name" value="NTP-PPase_MazG-like_C"/>
</dbReference>
<evidence type="ECO:0000256" key="1">
    <source>
        <dbReference type="ARBA" id="ARBA00052141"/>
    </source>
</evidence>
<dbReference type="PANTHER" id="PTHR30522:SF0">
    <property type="entry name" value="NUCLEOSIDE TRIPHOSPHATE PYROPHOSPHOHYDROLASE"/>
    <property type="match status" value="1"/>
</dbReference>
<dbReference type="EMBL" id="FPJW01000001">
    <property type="protein sequence ID" value="SFW98921.1"/>
    <property type="molecule type" value="Genomic_DNA"/>
</dbReference>
<dbReference type="Gene3D" id="1.10.287.1080">
    <property type="entry name" value="MazG-like"/>
    <property type="match status" value="2"/>
</dbReference>
<dbReference type="RefSeq" id="WP_218163427.1">
    <property type="nucleotide sequence ID" value="NZ_FPJW01000001.1"/>
</dbReference>
<evidence type="ECO:0000313" key="7">
    <source>
        <dbReference type="Proteomes" id="UP000182350"/>
    </source>
</evidence>
<proteinExistence type="inferred from homology"/>
<dbReference type="NCBIfam" id="NF007113">
    <property type="entry name" value="PRK09562.1"/>
    <property type="match status" value="1"/>
</dbReference>
<evidence type="ECO:0000256" key="3">
    <source>
        <dbReference type="ARBA" id="ARBA00066372"/>
    </source>
</evidence>
<evidence type="ECO:0000256" key="2">
    <source>
        <dbReference type="ARBA" id="ARBA00061115"/>
    </source>
</evidence>
<gene>
    <name evidence="6" type="ORF">SAMN02745752_00101</name>
</gene>
<evidence type="ECO:0000259" key="5">
    <source>
        <dbReference type="Pfam" id="PF03819"/>
    </source>
</evidence>
<dbReference type="FunFam" id="1.10.287.1080:FF:000003">
    <property type="entry name" value="Nucleoside triphosphate pyrophosphohydrolase"/>
    <property type="match status" value="1"/>
</dbReference>
<sequence>MSARYHLEDLLLLMARLRDPQQGCPWDLKQTWQSIVPHTLEEAYEVAECIEQGDYDHLKEELGDLLFQVVYYARFAEEEGRYDFADIVDGLTAKLVRRHPHVFPDGTLQSSSAGDASQIDTAAVKSRWEAIKAEERQQKQQAESVLDGVPQALPAITRALKLQKRAATVGFDWGDPLAVLDKLEEELAEIREALAGGDAQQVLDETGDFIFAAVNLARHLKIDPEAAVRSTNRKFEQRFRVVEALCAEQGQALTVARQEDPATRIDLQQLEAFWQEAKRRERQEQADETFP</sequence>
<name>A0A1K1TE45_9GAMM</name>
<accession>A0A1K1TE45</accession>
<dbReference type="EC" id="3.6.1.8" evidence="3"/>
<dbReference type="Pfam" id="PF03819">
    <property type="entry name" value="MazG"/>
    <property type="match status" value="2"/>
</dbReference>
<dbReference type="STRING" id="1122209.SAMN02745752_00101"/>
<dbReference type="CDD" id="cd11529">
    <property type="entry name" value="NTP-PPase_MazG_Cterm"/>
    <property type="match status" value="1"/>
</dbReference>
<dbReference type="GO" id="GO:0046052">
    <property type="term" value="P:UTP catabolic process"/>
    <property type="evidence" value="ECO:0007669"/>
    <property type="project" value="TreeGrafter"/>
</dbReference>
<dbReference type="AlphaFoldDB" id="A0A1K1TE45"/>
<reference evidence="6 7" key="1">
    <citation type="submission" date="2016-11" db="EMBL/GenBank/DDBJ databases">
        <authorList>
            <person name="Jaros S."/>
            <person name="Januszkiewicz K."/>
            <person name="Wedrychowicz H."/>
        </authorList>
    </citation>
    <scope>NUCLEOTIDE SEQUENCE [LARGE SCALE GENOMIC DNA]</scope>
    <source>
        <strain evidence="6 7">DSM 21637</strain>
    </source>
</reference>
<organism evidence="6 7">
    <name type="scientific">Marinospirillum alkaliphilum DSM 21637</name>
    <dbReference type="NCBI Taxonomy" id="1122209"/>
    <lineage>
        <taxon>Bacteria</taxon>
        <taxon>Pseudomonadati</taxon>
        <taxon>Pseudomonadota</taxon>
        <taxon>Gammaproteobacteria</taxon>
        <taxon>Oceanospirillales</taxon>
        <taxon>Oceanospirillaceae</taxon>
        <taxon>Marinospirillum</taxon>
    </lineage>
</organism>
<dbReference type="InterPro" id="IPR004518">
    <property type="entry name" value="MazG-like_dom"/>
</dbReference>
<dbReference type="InterPro" id="IPR011551">
    <property type="entry name" value="NTP_PyrPHydrolase_MazG"/>
</dbReference>
<dbReference type="GO" id="GO:0006203">
    <property type="term" value="P:dGTP catabolic process"/>
    <property type="evidence" value="ECO:0007669"/>
    <property type="project" value="TreeGrafter"/>
</dbReference>
<dbReference type="InterPro" id="IPR048015">
    <property type="entry name" value="NTP-PPase_MazG-like_N"/>
</dbReference>
<dbReference type="Proteomes" id="UP000182350">
    <property type="component" value="Unassembled WGS sequence"/>
</dbReference>
<keyword evidence="7" id="KW-1185">Reference proteome</keyword>
<dbReference type="GO" id="GO:0046076">
    <property type="term" value="P:dTTP catabolic process"/>
    <property type="evidence" value="ECO:0007669"/>
    <property type="project" value="TreeGrafter"/>
</dbReference>
<dbReference type="PANTHER" id="PTHR30522">
    <property type="entry name" value="NUCLEOSIDE TRIPHOSPHATE PYROPHOSPHOHYDROLASE"/>
    <property type="match status" value="1"/>
</dbReference>
<evidence type="ECO:0000313" key="6">
    <source>
        <dbReference type="EMBL" id="SFW98921.1"/>
    </source>
</evidence>
<dbReference type="GO" id="GO:0046081">
    <property type="term" value="P:dUTP catabolic process"/>
    <property type="evidence" value="ECO:0007669"/>
    <property type="project" value="TreeGrafter"/>
</dbReference>
<feature type="domain" description="NTP pyrophosphohydrolase MazG-like" evidence="5">
    <location>
        <begin position="30"/>
        <end position="103"/>
    </location>
</feature>
<dbReference type="GO" id="GO:0046061">
    <property type="term" value="P:dATP catabolic process"/>
    <property type="evidence" value="ECO:0007669"/>
    <property type="project" value="TreeGrafter"/>
</dbReference>
<dbReference type="CDD" id="cd11528">
    <property type="entry name" value="NTP-PPase_MazG_Nterm"/>
    <property type="match status" value="1"/>
</dbReference>
<dbReference type="GO" id="GO:0047693">
    <property type="term" value="F:ATP diphosphatase activity"/>
    <property type="evidence" value="ECO:0007669"/>
    <property type="project" value="UniProtKB-EC"/>
</dbReference>
<protein>
    <recommendedName>
        <fullName evidence="4">Nucleoside triphosphate pyrophosphohydrolase</fullName>
        <ecNumber evidence="3">3.6.1.8</ecNumber>
    </recommendedName>
</protein>
<dbReference type="GO" id="GO:0006950">
    <property type="term" value="P:response to stress"/>
    <property type="evidence" value="ECO:0007669"/>
    <property type="project" value="UniProtKB-ARBA"/>
</dbReference>
<dbReference type="NCBIfam" id="TIGR00444">
    <property type="entry name" value="mazG"/>
    <property type="match status" value="1"/>
</dbReference>